<dbReference type="Gene3D" id="1.20.5.190">
    <property type="match status" value="1"/>
</dbReference>
<accession>A0A8C9VZN5</accession>
<dbReference type="AlphaFoldDB" id="A0A8C9VZN5"/>
<proteinExistence type="predicted"/>
<name>A0A8C9VZN5_SCLFO</name>
<reference evidence="2" key="2">
    <citation type="submission" date="2025-08" db="UniProtKB">
        <authorList>
            <consortium name="Ensembl"/>
        </authorList>
    </citation>
    <scope>IDENTIFICATION</scope>
</reference>
<dbReference type="PROSITE" id="PS50096">
    <property type="entry name" value="IQ"/>
    <property type="match status" value="1"/>
</dbReference>
<feature type="compositionally biased region" description="Polar residues" evidence="1">
    <location>
        <begin position="253"/>
        <end position="264"/>
    </location>
</feature>
<keyword evidence="3" id="KW-1185">Reference proteome</keyword>
<reference evidence="2" key="3">
    <citation type="submission" date="2025-09" db="UniProtKB">
        <authorList>
            <consortium name="Ensembl"/>
        </authorList>
    </citation>
    <scope>IDENTIFICATION</scope>
</reference>
<dbReference type="CDD" id="cd23767">
    <property type="entry name" value="IQCD"/>
    <property type="match status" value="1"/>
</dbReference>
<gene>
    <name evidence="2" type="primary">iqck</name>
</gene>
<reference evidence="2 3" key="1">
    <citation type="submission" date="2019-04" db="EMBL/GenBank/DDBJ databases">
        <authorList>
            <consortium name="Wellcome Sanger Institute Data Sharing"/>
        </authorList>
    </citation>
    <scope>NUCLEOTIDE SEQUENCE [LARGE SCALE GENOMIC DNA]</scope>
</reference>
<protein>
    <submittedName>
        <fullName evidence="2">IQ motif containing K</fullName>
    </submittedName>
</protein>
<dbReference type="InterPro" id="IPR043408">
    <property type="entry name" value="IQCK"/>
</dbReference>
<dbReference type="InterPro" id="IPR000048">
    <property type="entry name" value="IQ_motif_EF-hand-BS"/>
</dbReference>
<evidence type="ECO:0000313" key="2">
    <source>
        <dbReference type="Ensembl" id="ENSSFOP00015066827.1"/>
    </source>
</evidence>
<dbReference type="Pfam" id="PF00612">
    <property type="entry name" value="IQ"/>
    <property type="match status" value="1"/>
</dbReference>
<feature type="region of interest" description="Disordered" evidence="1">
    <location>
        <begin position="229"/>
        <end position="264"/>
    </location>
</feature>
<evidence type="ECO:0000256" key="1">
    <source>
        <dbReference type="SAM" id="MobiDB-lite"/>
    </source>
</evidence>
<sequence length="275" mass="29887">GVRAGAADPPGGTRLGRRRSGRHCQQTVPGCLPCDPVPGENRLPCVAAWAGGRADGSAETVLPGGQQTLIARTRACVYTGCALKRRTRFNACDFLAEWLYNHNPCRVGQGPPVRFLEIPFVRDWLSKHPRPPTPLSLLLSEDEAAVLIQSYWRGYKVRILPDVQELREWQRELRAESRDTAAPPPGFCTQQEGRAGREIEDLEGSMQPNSSGVSILVLSPSPQSIAALSPTAQLTQDNHDAVQGAESTDPPAQDTQSLHVPGQSVSLFPPLLSYK</sequence>
<dbReference type="Ensembl" id="ENSSFOT00015055310.1">
    <property type="protein sequence ID" value="ENSSFOP00015066827.1"/>
    <property type="gene ID" value="ENSSFOG00015030723.1"/>
</dbReference>
<evidence type="ECO:0000313" key="3">
    <source>
        <dbReference type="Proteomes" id="UP000694397"/>
    </source>
</evidence>
<dbReference type="PANTHER" id="PTHR34927:SF1">
    <property type="entry name" value="IQ DOMAIN-CONTAINING PROTEIN K"/>
    <property type="match status" value="1"/>
</dbReference>
<dbReference type="OrthoDB" id="2155538at2759"/>
<dbReference type="GeneTree" id="ENSGT00940000168750"/>
<organism evidence="2 3">
    <name type="scientific">Scleropages formosus</name>
    <name type="common">Asian bonytongue</name>
    <name type="synonym">Osteoglossum formosum</name>
    <dbReference type="NCBI Taxonomy" id="113540"/>
    <lineage>
        <taxon>Eukaryota</taxon>
        <taxon>Metazoa</taxon>
        <taxon>Chordata</taxon>
        <taxon>Craniata</taxon>
        <taxon>Vertebrata</taxon>
        <taxon>Euteleostomi</taxon>
        <taxon>Actinopterygii</taxon>
        <taxon>Neopterygii</taxon>
        <taxon>Teleostei</taxon>
        <taxon>Osteoglossocephala</taxon>
        <taxon>Osteoglossomorpha</taxon>
        <taxon>Osteoglossiformes</taxon>
        <taxon>Osteoglossidae</taxon>
        <taxon>Scleropages</taxon>
    </lineage>
</organism>
<dbReference type="PANTHER" id="PTHR34927">
    <property type="entry name" value="IQ DOMAIN-CONTAINING PROTEIN K"/>
    <property type="match status" value="1"/>
</dbReference>
<dbReference type="Proteomes" id="UP000694397">
    <property type="component" value="Chromosome 3"/>
</dbReference>